<protein>
    <submittedName>
        <fullName evidence="2">Uncharacterized protein</fullName>
    </submittedName>
</protein>
<accession>A0A177CDU9</accession>
<dbReference type="EMBL" id="KV441553">
    <property type="protein sequence ID" value="OAG04979.1"/>
    <property type="molecule type" value="Genomic_DNA"/>
</dbReference>
<gene>
    <name evidence="2" type="ORF">CC84DRAFT_1206506</name>
</gene>
<feature type="compositionally biased region" description="Low complexity" evidence="1">
    <location>
        <begin position="198"/>
        <end position="216"/>
    </location>
</feature>
<dbReference type="OrthoDB" id="5229536at2759"/>
<organism evidence="2 3">
    <name type="scientific">Paraphaeosphaeria sporulosa</name>
    <dbReference type="NCBI Taxonomy" id="1460663"/>
    <lineage>
        <taxon>Eukaryota</taxon>
        <taxon>Fungi</taxon>
        <taxon>Dikarya</taxon>
        <taxon>Ascomycota</taxon>
        <taxon>Pezizomycotina</taxon>
        <taxon>Dothideomycetes</taxon>
        <taxon>Pleosporomycetidae</taxon>
        <taxon>Pleosporales</taxon>
        <taxon>Massarineae</taxon>
        <taxon>Didymosphaeriaceae</taxon>
        <taxon>Paraphaeosphaeria</taxon>
    </lineage>
</organism>
<reference evidence="2 3" key="1">
    <citation type="submission" date="2016-05" db="EMBL/GenBank/DDBJ databases">
        <title>Comparative analysis of secretome profiles of manganese(II)-oxidizing ascomycete fungi.</title>
        <authorList>
            <consortium name="DOE Joint Genome Institute"/>
            <person name="Zeiner C.A."/>
            <person name="Purvine S.O."/>
            <person name="Zink E.M."/>
            <person name="Wu S."/>
            <person name="Pasa-Tolic L."/>
            <person name="Chaput D.L."/>
            <person name="Haridas S."/>
            <person name="Grigoriev I.V."/>
            <person name="Santelli C.M."/>
            <person name="Hansel C.M."/>
        </authorList>
    </citation>
    <scope>NUCLEOTIDE SEQUENCE [LARGE SCALE GENOMIC DNA]</scope>
    <source>
        <strain evidence="2 3">AP3s5-JAC2a</strain>
    </source>
</reference>
<dbReference type="AlphaFoldDB" id="A0A177CDU9"/>
<dbReference type="InParanoid" id="A0A177CDU9"/>
<name>A0A177CDU9_9PLEO</name>
<dbReference type="RefSeq" id="XP_018035344.1">
    <property type="nucleotide sequence ID" value="XM_018182035.1"/>
</dbReference>
<sequence length="273" mass="28546">MSISTEVPSGSIPPNDRCLGPLYDLDHWTDPNPPIFSCANAWNAENATRGLKDSDFQTFCCDGEILGSLNWTRENFELQDLECCRYGAELSTGPLPDSPDDGGDGGTFCAERYGFSRTPLASLAATGTAEAQPFPVTYNKMGASRLSSDAYMVWSGSTLSERVVTETPYCLWVDTVHGVQMTSVEVPKADVTTLPRTGSAEASARPSSGSSLGSGSEVQRTGPSTAEGVPSNGAESGTSTGGAGSEPTGASNAPSVPAVMCLGLMFVSWVLLM</sequence>
<evidence type="ECO:0000256" key="1">
    <source>
        <dbReference type="SAM" id="MobiDB-lite"/>
    </source>
</evidence>
<evidence type="ECO:0000313" key="3">
    <source>
        <dbReference type="Proteomes" id="UP000077069"/>
    </source>
</evidence>
<dbReference type="GeneID" id="28765521"/>
<keyword evidence="3" id="KW-1185">Reference proteome</keyword>
<proteinExistence type="predicted"/>
<dbReference type="Proteomes" id="UP000077069">
    <property type="component" value="Unassembled WGS sequence"/>
</dbReference>
<evidence type="ECO:0000313" key="2">
    <source>
        <dbReference type="EMBL" id="OAG04979.1"/>
    </source>
</evidence>
<feature type="region of interest" description="Disordered" evidence="1">
    <location>
        <begin position="190"/>
        <end position="254"/>
    </location>
</feature>